<gene>
    <name evidence="18" type="ORF">A2834_00740</name>
</gene>
<evidence type="ECO:0000256" key="5">
    <source>
        <dbReference type="ARBA" id="ARBA00013236"/>
    </source>
</evidence>
<keyword evidence="12" id="KW-0464">Manganese</keyword>
<dbReference type="Pfam" id="PF04095">
    <property type="entry name" value="NAPRTase"/>
    <property type="match status" value="1"/>
</dbReference>
<comment type="PTM">
    <text evidence="14">Transiently phosphorylated on a His residue during the reaction cycle. Phosphorylation strongly increases the affinity for substrates and increases the rate of nicotinate D-ribonucleotide production. Dephosphorylation regenerates the low-affinity form of the enzyme, leading to product release.</text>
</comment>
<keyword evidence="6" id="KW-0597">Phosphoprotein</keyword>
<evidence type="ECO:0000256" key="14">
    <source>
        <dbReference type="RuleBase" id="RU365100"/>
    </source>
</evidence>
<evidence type="ECO:0000256" key="12">
    <source>
        <dbReference type="ARBA" id="ARBA00023211"/>
    </source>
</evidence>
<feature type="domain" description="Nicotinate/nicotinamide phosphoribosyltransferase" evidence="15">
    <location>
        <begin position="165"/>
        <end position="401"/>
    </location>
</feature>
<keyword evidence="18" id="KW-0328">Glycosyltransferase</keyword>
<dbReference type="Gene3D" id="3.20.20.70">
    <property type="entry name" value="Aldolase class I"/>
    <property type="match status" value="1"/>
</dbReference>
<evidence type="ECO:0000256" key="11">
    <source>
        <dbReference type="ARBA" id="ARBA00022842"/>
    </source>
</evidence>
<dbReference type="Pfam" id="PF17956">
    <property type="entry name" value="NAPRTase_C"/>
    <property type="match status" value="1"/>
</dbReference>
<dbReference type="GO" id="GO:0046872">
    <property type="term" value="F:metal ion binding"/>
    <property type="evidence" value="ECO:0007669"/>
    <property type="project" value="UniProtKB-KW"/>
</dbReference>
<name>A0A1F5VE80_9BACT</name>
<evidence type="ECO:0000256" key="1">
    <source>
        <dbReference type="ARBA" id="ARBA00001936"/>
    </source>
</evidence>
<evidence type="ECO:0000256" key="8">
    <source>
        <dbReference type="ARBA" id="ARBA00022642"/>
    </source>
</evidence>
<dbReference type="GO" id="GO:0016757">
    <property type="term" value="F:glycosyltransferase activity"/>
    <property type="evidence" value="ECO:0007669"/>
    <property type="project" value="UniProtKB-KW"/>
</dbReference>
<comment type="caution">
    <text evidence="18">The sequence shown here is derived from an EMBL/GenBank/DDBJ whole genome shotgun (WGS) entry which is preliminary data.</text>
</comment>
<keyword evidence="11" id="KW-0460">Magnesium</keyword>
<comment type="function">
    <text evidence="14">Catalyzes the first step in the biosynthesis of NAD from nicotinic acid, the ATP-dependent synthesis of beta-nicotinate D-ribonucleotide from nicotinate and 5-phospho-D-ribose 1-phosphate.</text>
</comment>
<keyword evidence="9 14" id="KW-0808">Transferase</keyword>
<dbReference type="Proteomes" id="UP000179251">
    <property type="component" value="Unassembled WGS sequence"/>
</dbReference>
<dbReference type="InterPro" id="IPR013785">
    <property type="entry name" value="Aldolase_TIM"/>
</dbReference>
<evidence type="ECO:0000256" key="9">
    <source>
        <dbReference type="ARBA" id="ARBA00022679"/>
    </source>
</evidence>
<dbReference type="PANTHER" id="PTHR11098:SF1">
    <property type="entry name" value="NICOTINATE PHOSPHORIBOSYLTRANSFERASE"/>
    <property type="match status" value="1"/>
</dbReference>
<evidence type="ECO:0000259" key="15">
    <source>
        <dbReference type="Pfam" id="PF04095"/>
    </source>
</evidence>
<dbReference type="NCBIfam" id="TIGR01513">
    <property type="entry name" value="NAPRTase_put"/>
    <property type="match status" value="1"/>
</dbReference>
<dbReference type="PIRSF" id="PIRSF000484">
    <property type="entry name" value="NAPRT"/>
    <property type="match status" value="1"/>
</dbReference>
<evidence type="ECO:0000313" key="18">
    <source>
        <dbReference type="EMBL" id="OGF61715.1"/>
    </source>
</evidence>
<evidence type="ECO:0000259" key="16">
    <source>
        <dbReference type="Pfam" id="PF17767"/>
    </source>
</evidence>
<comment type="cofactor">
    <cofactor evidence="2">
        <name>Mg(2+)</name>
        <dbReference type="ChEBI" id="CHEBI:18420"/>
    </cofactor>
</comment>
<dbReference type="InterPro" id="IPR041525">
    <property type="entry name" value="N/Namide_PRibTrfase"/>
</dbReference>
<feature type="domain" description="Nicotinate phosphoribosyltransferase N-terminal" evidence="16">
    <location>
        <begin position="15"/>
        <end position="140"/>
    </location>
</feature>
<dbReference type="InterPro" id="IPR041619">
    <property type="entry name" value="NAPRTase_C"/>
</dbReference>
<comment type="similarity">
    <text evidence="4 14">Belongs to the NAPRTase family.</text>
</comment>
<dbReference type="InterPro" id="IPR036068">
    <property type="entry name" value="Nicotinate_pribotase-like_C"/>
</dbReference>
<keyword evidence="8 14" id="KW-0662">Pyridine nucleotide biosynthesis</keyword>
<comment type="pathway">
    <text evidence="3 14">Cofactor biosynthesis; NAD(+) biosynthesis; nicotinate D-ribonucleotide from nicotinate: step 1/1.</text>
</comment>
<dbReference type="AlphaFoldDB" id="A0A1F5VE80"/>
<keyword evidence="7 14" id="KW-0436">Ligase</keyword>
<evidence type="ECO:0000256" key="3">
    <source>
        <dbReference type="ARBA" id="ARBA00004952"/>
    </source>
</evidence>
<comment type="cofactor">
    <cofactor evidence="1">
        <name>Mn(2+)</name>
        <dbReference type="ChEBI" id="CHEBI:29035"/>
    </cofactor>
</comment>
<dbReference type="InterPro" id="IPR007229">
    <property type="entry name" value="Nic_PRibTrfase-Fam"/>
</dbReference>
<evidence type="ECO:0000313" key="19">
    <source>
        <dbReference type="Proteomes" id="UP000179251"/>
    </source>
</evidence>
<feature type="domain" description="Nicotinate phosphoribosyltransferase C-terminal" evidence="17">
    <location>
        <begin position="416"/>
        <end position="525"/>
    </location>
</feature>
<accession>A0A1F5VE80</accession>
<keyword evidence="10" id="KW-0479">Metal-binding</keyword>
<dbReference type="SUPFAM" id="SSF51690">
    <property type="entry name" value="Nicotinate/Quinolinate PRTase C-terminal domain-like"/>
    <property type="match status" value="1"/>
</dbReference>
<dbReference type="EMBL" id="MFHD01000026">
    <property type="protein sequence ID" value="OGF61715.1"/>
    <property type="molecule type" value="Genomic_DNA"/>
</dbReference>
<dbReference type="CDD" id="cd01570">
    <property type="entry name" value="NAPRTase_A"/>
    <property type="match status" value="1"/>
</dbReference>
<proteinExistence type="inferred from homology"/>
<dbReference type="GO" id="GO:0034355">
    <property type="term" value="P:NAD+ biosynthetic process via the salvage pathway"/>
    <property type="evidence" value="ECO:0007669"/>
    <property type="project" value="TreeGrafter"/>
</dbReference>
<evidence type="ECO:0000256" key="13">
    <source>
        <dbReference type="ARBA" id="ARBA00048668"/>
    </source>
</evidence>
<evidence type="ECO:0000256" key="4">
    <source>
        <dbReference type="ARBA" id="ARBA00010897"/>
    </source>
</evidence>
<dbReference type="GO" id="GO:0005829">
    <property type="term" value="C:cytosol"/>
    <property type="evidence" value="ECO:0007669"/>
    <property type="project" value="TreeGrafter"/>
</dbReference>
<comment type="catalytic activity">
    <reaction evidence="13 14">
        <text>5-phospho-alpha-D-ribose 1-diphosphate + nicotinate + ATP + H2O = nicotinate beta-D-ribonucleotide + ADP + phosphate + diphosphate</text>
        <dbReference type="Rhea" id="RHEA:36163"/>
        <dbReference type="ChEBI" id="CHEBI:15377"/>
        <dbReference type="ChEBI" id="CHEBI:30616"/>
        <dbReference type="ChEBI" id="CHEBI:32544"/>
        <dbReference type="ChEBI" id="CHEBI:33019"/>
        <dbReference type="ChEBI" id="CHEBI:43474"/>
        <dbReference type="ChEBI" id="CHEBI:57502"/>
        <dbReference type="ChEBI" id="CHEBI:58017"/>
        <dbReference type="ChEBI" id="CHEBI:456216"/>
        <dbReference type="EC" id="6.3.4.21"/>
    </reaction>
</comment>
<protein>
    <recommendedName>
        <fullName evidence="5 14">Nicotinate phosphoribosyltransferase</fullName>
        <ecNumber evidence="5 14">6.3.4.21</ecNumber>
    </recommendedName>
</protein>
<dbReference type="SUPFAM" id="SSF54675">
    <property type="entry name" value="Nicotinate/Quinolinate PRTase N-terminal domain-like"/>
    <property type="match status" value="1"/>
</dbReference>
<dbReference type="Gene3D" id="3.20.140.10">
    <property type="entry name" value="nicotinate phosphoribosyltransferase"/>
    <property type="match status" value="2"/>
</dbReference>
<evidence type="ECO:0000259" key="17">
    <source>
        <dbReference type="Pfam" id="PF17956"/>
    </source>
</evidence>
<dbReference type="FunFam" id="3.20.20.70:FF:000155">
    <property type="entry name" value="Nicotinate phosphoribosyltransferase"/>
    <property type="match status" value="1"/>
</dbReference>
<dbReference type="EC" id="6.3.4.21" evidence="5 14"/>
<dbReference type="STRING" id="1798325.A2834_00740"/>
<evidence type="ECO:0000256" key="7">
    <source>
        <dbReference type="ARBA" id="ARBA00022598"/>
    </source>
</evidence>
<sequence>MKKNFKPTNPLVGALFTDLYELTMAYGYWKAGIDQDHAVFDLFFRHCPFGGEFTVYAGLEENLRLVSNFHFRKSDIEHLEQVAMPGLEPEFYKYLETLDFSGTKIYAPREGTLVFPRIPLLRVEGPLVMGQILETAALNQTNYPTLIATNAARMRLAAGPNKLMVEFGLRRSQGPDGGISASRYAYIGGFDGTSNVLAGQLFGIPEKGTMAHSFAQAFTSLAKLKTPILKDKSGKEHDFVGLVLKIRNELGFTQTNDGELAAFIAYAQAFPNNFLALVDTYNTLESGVPNFICVATALSLLGYKPIGVRIDSGDLAKLSKQIRRAFETGGYSYGVDLFKQSIFASNSINEKILRSLNEQEHEINGFGIGENLVTCQAQPALGGVYKLVEINGRSRRKISEDTVQSKSAGKTTIPGRKTAYRLFGKNGKPLADIMTGASEAAPKAGEKTFCINPFDGNIRVHITPSKVLELHELVWDKGKIAVNLPPLKEIRQYVSDQLANMPAEHLRADNPTPYPVWVSQKLYDTTRELLAKETPTREIN</sequence>
<evidence type="ECO:0000256" key="6">
    <source>
        <dbReference type="ARBA" id="ARBA00022553"/>
    </source>
</evidence>
<dbReference type="InterPro" id="IPR040727">
    <property type="entry name" value="NAPRTase_N"/>
</dbReference>
<reference evidence="18 19" key="1">
    <citation type="journal article" date="2016" name="Nat. Commun.">
        <title>Thousands of microbial genomes shed light on interconnected biogeochemical processes in an aquifer system.</title>
        <authorList>
            <person name="Anantharaman K."/>
            <person name="Brown C.T."/>
            <person name="Hug L.A."/>
            <person name="Sharon I."/>
            <person name="Castelle C.J."/>
            <person name="Probst A.J."/>
            <person name="Thomas B.C."/>
            <person name="Singh A."/>
            <person name="Wilkins M.J."/>
            <person name="Karaoz U."/>
            <person name="Brodie E.L."/>
            <person name="Williams K.H."/>
            <person name="Hubbard S.S."/>
            <person name="Banfield J.F."/>
        </authorList>
    </citation>
    <scope>NUCLEOTIDE SEQUENCE [LARGE SCALE GENOMIC DNA]</scope>
</reference>
<organism evidence="18 19">
    <name type="scientific">Candidatus Giovannonibacteria bacterium RIFCSPHIGHO2_01_FULL_45_23</name>
    <dbReference type="NCBI Taxonomy" id="1798325"/>
    <lineage>
        <taxon>Bacteria</taxon>
        <taxon>Candidatus Giovannoniibacteriota</taxon>
    </lineage>
</organism>
<dbReference type="PANTHER" id="PTHR11098">
    <property type="entry name" value="NICOTINATE PHOSPHORIBOSYLTRANSFERASE"/>
    <property type="match status" value="1"/>
</dbReference>
<dbReference type="GO" id="GO:0004516">
    <property type="term" value="F:nicotinate phosphoribosyltransferase activity"/>
    <property type="evidence" value="ECO:0007669"/>
    <property type="project" value="UniProtKB-UniRule"/>
</dbReference>
<dbReference type="UniPathway" id="UPA00253">
    <property type="reaction ID" value="UER00457"/>
</dbReference>
<evidence type="ECO:0000256" key="10">
    <source>
        <dbReference type="ARBA" id="ARBA00022723"/>
    </source>
</evidence>
<evidence type="ECO:0000256" key="2">
    <source>
        <dbReference type="ARBA" id="ARBA00001946"/>
    </source>
</evidence>
<dbReference type="InterPro" id="IPR006405">
    <property type="entry name" value="Nic_PRibTrfase_pncB"/>
</dbReference>
<dbReference type="Pfam" id="PF17767">
    <property type="entry name" value="NAPRTase_N"/>
    <property type="match status" value="1"/>
</dbReference>